<keyword evidence="1" id="KW-0175">Coiled coil</keyword>
<evidence type="ECO:0000256" key="2">
    <source>
        <dbReference type="SAM" id="MobiDB-lite"/>
    </source>
</evidence>
<evidence type="ECO:0000313" key="4">
    <source>
        <dbReference type="Proteomes" id="UP001187192"/>
    </source>
</evidence>
<proteinExistence type="predicted"/>
<name>A0AA88DXE4_FICCA</name>
<feature type="coiled-coil region" evidence="1">
    <location>
        <begin position="139"/>
        <end position="177"/>
    </location>
</feature>
<evidence type="ECO:0000313" key="3">
    <source>
        <dbReference type="EMBL" id="GMN61229.1"/>
    </source>
</evidence>
<dbReference type="AlphaFoldDB" id="A0AA88DXE4"/>
<gene>
    <name evidence="3" type="ORF">TIFTF001_030310</name>
</gene>
<reference evidence="3" key="1">
    <citation type="submission" date="2023-07" db="EMBL/GenBank/DDBJ databases">
        <title>draft genome sequence of fig (Ficus carica).</title>
        <authorList>
            <person name="Takahashi T."/>
            <person name="Nishimura K."/>
        </authorList>
    </citation>
    <scope>NUCLEOTIDE SEQUENCE</scope>
</reference>
<comment type="caution">
    <text evidence="3">The sequence shown here is derived from an EMBL/GenBank/DDBJ whole genome shotgun (WGS) entry which is preliminary data.</text>
</comment>
<organism evidence="3 4">
    <name type="scientific">Ficus carica</name>
    <name type="common">Common fig</name>
    <dbReference type="NCBI Taxonomy" id="3494"/>
    <lineage>
        <taxon>Eukaryota</taxon>
        <taxon>Viridiplantae</taxon>
        <taxon>Streptophyta</taxon>
        <taxon>Embryophyta</taxon>
        <taxon>Tracheophyta</taxon>
        <taxon>Spermatophyta</taxon>
        <taxon>Magnoliopsida</taxon>
        <taxon>eudicotyledons</taxon>
        <taxon>Gunneridae</taxon>
        <taxon>Pentapetalae</taxon>
        <taxon>rosids</taxon>
        <taxon>fabids</taxon>
        <taxon>Rosales</taxon>
        <taxon>Moraceae</taxon>
        <taxon>Ficeae</taxon>
        <taxon>Ficus</taxon>
    </lineage>
</organism>
<dbReference type="Proteomes" id="UP001187192">
    <property type="component" value="Unassembled WGS sequence"/>
</dbReference>
<dbReference type="EMBL" id="BTGU01000108">
    <property type="protein sequence ID" value="GMN61229.1"/>
    <property type="molecule type" value="Genomic_DNA"/>
</dbReference>
<sequence length="456" mass="49526">MDWRSCAEAMKGGSGIPPRVKFPHLDFLTVRKVGSLQVVAPAPRSHREDSIPQDISTFEDELARQKSAHKALVSKFGEKLTLEVAGSSKCSDPVVAFSDCAEMLIEGLCLALSRSAAARGYANRMADEVKAAEDEAWNVRQVEKDTKAARDAAREAQKKAEEALRKAKIDLASARAEHDRYVKVALPAALEEARAQAVEDFLQSEDFNSRLVAEYQKGMRDMKAGFIAANPSLVGVDWSFVLAESEETAAEEVPEEGEVFGAAHAPEDVVVLDDPEEPATPEQPVAPEQPTSEQLGFSLPDHAILFRALPSPLVGLGEFNLKLTQLQPWSGVQGQVLCPAQTPPFGQFLVVGPYSVVREPQELGGLQKQILSWVLLRHFQFWSVSGRRTLVRGPRTTGVGLILGPARALPILVGARSWDLTPWSENHKSWGVCKGRSYLGSCSGTSNSGRCPVVGP</sequence>
<protein>
    <submittedName>
        <fullName evidence="3">Uncharacterized protein</fullName>
    </submittedName>
</protein>
<accession>A0AA88DXE4</accession>
<evidence type="ECO:0000256" key="1">
    <source>
        <dbReference type="SAM" id="Coils"/>
    </source>
</evidence>
<feature type="region of interest" description="Disordered" evidence="2">
    <location>
        <begin position="274"/>
        <end position="293"/>
    </location>
</feature>
<keyword evidence="4" id="KW-1185">Reference proteome</keyword>